<dbReference type="SMART" id="SM00360">
    <property type="entry name" value="RRM"/>
    <property type="match status" value="2"/>
</dbReference>
<feature type="compositionally biased region" description="Basic and acidic residues" evidence="7">
    <location>
        <begin position="267"/>
        <end position="278"/>
    </location>
</feature>
<evidence type="ECO:0000256" key="2">
    <source>
        <dbReference type="ARBA" id="ARBA00022664"/>
    </source>
</evidence>
<dbReference type="FunFam" id="3.30.70.330:FF:000105">
    <property type="entry name" value="HIV Tat-specific factor 1 homolog"/>
    <property type="match status" value="1"/>
</dbReference>
<dbReference type="AlphaFoldDB" id="A0A7S0SJT6"/>
<dbReference type="InterPro" id="IPR000504">
    <property type="entry name" value="RRM_dom"/>
</dbReference>
<dbReference type="GO" id="GO:0000398">
    <property type="term" value="P:mRNA splicing, via spliceosome"/>
    <property type="evidence" value="ECO:0007669"/>
    <property type="project" value="InterPro"/>
</dbReference>
<gene>
    <name evidence="9" type="ORF">MANT1106_LOCUS11694</name>
</gene>
<proteinExistence type="inferred from homology"/>
<dbReference type="CDD" id="cd12281">
    <property type="entry name" value="RRM1_TatSF1_like"/>
    <property type="match status" value="1"/>
</dbReference>
<dbReference type="GO" id="GO:0005686">
    <property type="term" value="C:U2 snRNP"/>
    <property type="evidence" value="ECO:0007669"/>
    <property type="project" value="TreeGrafter"/>
</dbReference>
<dbReference type="SUPFAM" id="SSF54928">
    <property type="entry name" value="RNA-binding domain, RBD"/>
    <property type="match status" value="1"/>
</dbReference>
<dbReference type="PANTHER" id="PTHR15608:SF0">
    <property type="entry name" value="HIV TAT-SPECIFIC FACTOR 1"/>
    <property type="match status" value="1"/>
</dbReference>
<evidence type="ECO:0000256" key="7">
    <source>
        <dbReference type="SAM" id="MobiDB-lite"/>
    </source>
</evidence>
<organism evidence="9">
    <name type="scientific">Mantoniella antarctica</name>
    <dbReference type="NCBI Taxonomy" id="81844"/>
    <lineage>
        <taxon>Eukaryota</taxon>
        <taxon>Viridiplantae</taxon>
        <taxon>Chlorophyta</taxon>
        <taxon>Mamiellophyceae</taxon>
        <taxon>Mamiellales</taxon>
        <taxon>Mamiellaceae</taxon>
        <taxon>Mantoniella</taxon>
    </lineage>
</organism>
<dbReference type="InterPro" id="IPR035979">
    <property type="entry name" value="RBD_domain_sf"/>
</dbReference>
<dbReference type="EMBL" id="HBFC01019572">
    <property type="protein sequence ID" value="CAD8709011.1"/>
    <property type="molecule type" value="Transcribed_RNA"/>
</dbReference>
<dbReference type="Pfam" id="PF00076">
    <property type="entry name" value="RRM_1"/>
    <property type="match status" value="1"/>
</dbReference>
<evidence type="ECO:0000256" key="1">
    <source>
        <dbReference type="ARBA" id="ARBA00007747"/>
    </source>
</evidence>
<dbReference type="Gene3D" id="3.30.70.330">
    <property type="match status" value="2"/>
</dbReference>
<keyword evidence="2" id="KW-0507">mRNA processing</keyword>
<evidence type="ECO:0000313" key="9">
    <source>
        <dbReference type="EMBL" id="CAD8709011.1"/>
    </source>
</evidence>
<dbReference type="InterPro" id="IPR012677">
    <property type="entry name" value="Nucleotide-bd_a/b_plait_sf"/>
</dbReference>
<evidence type="ECO:0000259" key="8">
    <source>
        <dbReference type="PROSITE" id="PS50102"/>
    </source>
</evidence>
<dbReference type="GO" id="GO:0005684">
    <property type="term" value="C:U2-type spliceosomal complex"/>
    <property type="evidence" value="ECO:0007669"/>
    <property type="project" value="TreeGrafter"/>
</dbReference>
<reference evidence="9" key="1">
    <citation type="submission" date="2021-01" db="EMBL/GenBank/DDBJ databases">
        <authorList>
            <person name="Corre E."/>
            <person name="Pelletier E."/>
            <person name="Niang G."/>
            <person name="Scheremetjew M."/>
            <person name="Finn R."/>
            <person name="Kale V."/>
            <person name="Holt S."/>
            <person name="Cochrane G."/>
            <person name="Meng A."/>
            <person name="Brown T."/>
            <person name="Cohen L."/>
        </authorList>
    </citation>
    <scope>NUCLEOTIDE SEQUENCE</scope>
    <source>
        <strain evidence="9">SL-175</strain>
    </source>
</reference>
<dbReference type="InterPro" id="IPR034392">
    <property type="entry name" value="TatSF1-like_RRM1"/>
</dbReference>
<feature type="domain" description="RRM" evidence="8">
    <location>
        <begin position="32"/>
        <end position="121"/>
    </location>
</feature>
<keyword evidence="5" id="KW-0508">mRNA splicing</keyword>
<evidence type="ECO:0000256" key="3">
    <source>
        <dbReference type="ARBA" id="ARBA00022737"/>
    </source>
</evidence>
<evidence type="ECO:0000256" key="4">
    <source>
        <dbReference type="ARBA" id="ARBA00022884"/>
    </source>
</evidence>
<protein>
    <recommendedName>
        <fullName evidence="8">RRM domain-containing protein</fullName>
    </recommendedName>
</protein>
<dbReference type="FunFam" id="3.30.70.330:FF:000329">
    <property type="entry name" value="splicing factor U2AF-associated protein 2"/>
    <property type="match status" value="1"/>
</dbReference>
<dbReference type="PROSITE" id="PS50102">
    <property type="entry name" value="RRM"/>
    <property type="match status" value="1"/>
</dbReference>
<dbReference type="GO" id="GO:0003723">
    <property type="term" value="F:RNA binding"/>
    <property type="evidence" value="ECO:0007669"/>
    <property type="project" value="UniProtKB-UniRule"/>
</dbReference>
<feature type="compositionally biased region" description="Acidic residues" evidence="7">
    <location>
        <begin position="279"/>
        <end position="299"/>
    </location>
</feature>
<accession>A0A7S0SJT6</accession>
<feature type="region of interest" description="Disordered" evidence="7">
    <location>
        <begin position="1"/>
        <end position="22"/>
    </location>
</feature>
<evidence type="ECO:0000256" key="5">
    <source>
        <dbReference type="ARBA" id="ARBA00023187"/>
    </source>
</evidence>
<feature type="region of interest" description="Disordered" evidence="7">
    <location>
        <begin position="257"/>
        <end position="299"/>
    </location>
</feature>
<keyword evidence="4 6" id="KW-0694">RNA-binding</keyword>
<name>A0A7S0SJT6_9CHLO</name>
<feature type="compositionally biased region" description="Basic and acidic residues" evidence="7">
    <location>
        <begin position="1"/>
        <end position="12"/>
    </location>
</feature>
<comment type="similarity">
    <text evidence="1">Belongs to the HTATSF1 family.</text>
</comment>
<sequence length="299" mass="32744">MAENAIDKEKERRAKRAANAPPEGWFQLKTNTSVYVTGLPDDCDAEEIKGVFSKCGVIKIDPDQDAPRIKLYQDKTTGAFKGDALVTYLKEPSVQLACTILDGAEFRPNTGTAMGVTEAQFEMKGDYVAKKRGGSKKRKAAILAKQEAALNWGGFDDTKDRKKTTVILKRMFTLDEMFADPQFRTELEEDVTAEARKFGVLDKVKVFTTNPEGAVSVRFKDGDVAGACAAAMRGRWFGGQQIEAVMWDGVTNYAKQGAGESETVAEQEARLDKFGKELEDSEDHEAGAEDPDGEDAMAA</sequence>
<dbReference type="PANTHER" id="PTHR15608">
    <property type="entry name" value="SPLICING FACTOR U2AF-ASSOCIATED PROTEIN 2"/>
    <property type="match status" value="1"/>
</dbReference>
<dbReference type="InterPro" id="IPR034393">
    <property type="entry name" value="TatSF1-like"/>
</dbReference>
<keyword evidence="3" id="KW-0677">Repeat</keyword>
<evidence type="ECO:0000256" key="6">
    <source>
        <dbReference type="PROSITE-ProRule" id="PRU00176"/>
    </source>
</evidence>